<dbReference type="RefSeq" id="XP_024735381.1">
    <property type="nucleotide sequence ID" value="XM_024880505.1"/>
</dbReference>
<dbReference type="GO" id="GO:0008395">
    <property type="term" value="F:steroid hydroxylase activity"/>
    <property type="evidence" value="ECO:0007669"/>
    <property type="project" value="TreeGrafter"/>
</dbReference>
<feature type="binding site" description="axial binding residue" evidence="6">
    <location>
        <position position="433"/>
    </location>
    <ligand>
        <name>heme</name>
        <dbReference type="ChEBI" id="CHEBI:30413"/>
    </ligand>
    <ligandPart>
        <name>Fe</name>
        <dbReference type="ChEBI" id="CHEBI:18248"/>
    </ligandPart>
</feature>
<evidence type="ECO:0000256" key="7">
    <source>
        <dbReference type="SAM" id="Phobius"/>
    </source>
</evidence>
<gene>
    <name evidence="8" type="ORF">K444DRAFT_614239</name>
</gene>
<keyword evidence="4 6" id="KW-0479">Metal-binding</keyword>
<evidence type="ECO:0000256" key="2">
    <source>
        <dbReference type="ARBA" id="ARBA00010617"/>
    </source>
</evidence>
<organism evidence="8 9">
    <name type="scientific">Hyaloscypha bicolor E</name>
    <dbReference type="NCBI Taxonomy" id="1095630"/>
    <lineage>
        <taxon>Eukaryota</taxon>
        <taxon>Fungi</taxon>
        <taxon>Dikarya</taxon>
        <taxon>Ascomycota</taxon>
        <taxon>Pezizomycotina</taxon>
        <taxon>Leotiomycetes</taxon>
        <taxon>Helotiales</taxon>
        <taxon>Hyaloscyphaceae</taxon>
        <taxon>Hyaloscypha</taxon>
        <taxon>Hyaloscypha bicolor</taxon>
    </lineage>
</organism>
<comment type="similarity">
    <text evidence="2">Belongs to the cytochrome P450 family.</text>
</comment>
<feature type="transmembrane region" description="Helical" evidence="7">
    <location>
        <begin position="5"/>
        <end position="22"/>
    </location>
</feature>
<keyword evidence="3 6" id="KW-0349">Heme</keyword>
<dbReference type="AlphaFoldDB" id="A0A2J6T636"/>
<dbReference type="SUPFAM" id="SSF48264">
    <property type="entry name" value="Cytochrome P450"/>
    <property type="match status" value="1"/>
</dbReference>
<dbReference type="PANTHER" id="PTHR24304">
    <property type="entry name" value="CYTOCHROME P450 FAMILY 7"/>
    <property type="match status" value="1"/>
</dbReference>
<reference evidence="8 9" key="1">
    <citation type="submission" date="2016-04" db="EMBL/GenBank/DDBJ databases">
        <title>A degradative enzymes factory behind the ericoid mycorrhizal symbiosis.</title>
        <authorList>
            <consortium name="DOE Joint Genome Institute"/>
            <person name="Martino E."/>
            <person name="Morin E."/>
            <person name="Grelet G."/>
            <person name="Kuo A."/>
            <person name="Kohler A."/>
            <person name="Daghino S."/>
            <person name="Barry K."/>
            <person name="Choi C."/>
            <person name="Cichocki N."/>
            <person name="Clum A."/>
            <person name="Copeland A."/>
            <person name="Hainaut M."/>
            <person name="Haridas S."/>
            <person name="Labutti K."/>
            <person name="Lindquist E."/>
            <person name="Lipzen A."/>
            <person name="Khouja H.-R."/>
            <person name="Murat C."/>
            <person name="Ohm R."/>
            <person name="Olson A."/>
            <person name="Spatafora J."/>
            <person name="Veneault-Fourrey C."/>
            <person name="Henrissat B."/>
            <person name="Grigoriev I."/>
            <person name="Martin F."/>
            <person name="Perotto S."/>
        </authorList>
    </citation>
    <scope>NUCLEOTIDE SEQUENCE [LARGE SCALE GENOMIC DNA]</scope>
    <source>
        <strain evidence="8 9">E</strain>
    </source>
</reference>
<evidence type="ECO:0000256" key="3">
    <source>
        <dbReference type="ARBA" id="ARBA00022617"/>
    </source>
</evidence>
<dbReference type="STRING" id="1095630.A0A2J6T636"/>
<evidence type="ECO:0000313" key="8">
    <source>
        <dbReference type="EMBL" id="PMD58477.1"/>
    </source>
</evidence>
<evidence type="ECO:0000256" key="1">
    <source>
        <dbReference type="ARBA" id="ARBA00001971"/>
    </source>
</evidence>
<accession>A0A2J6T636</accession>
<dbReference type="PRINTS" id="PR00465">
    <property type="entry name" value="EP450IV"/>
</dbReference>
<comment type="cofactor">
    <cofactor evidence="1 6">
        <name>heme</name>
        <dbReference type="ChEBI" id="CHEBI:30413"/>
    </cofactor>
</comment>
<dbReference type="Pfam" id="PF00067">
    <property type="entry name" value="p450"/>
    <property type="match status" value="1"/>
</dbReference>
<dbReference type="PANTHER" id="PTHR24304:SF2">
    <property type="entry name" value="24-HYDROXYCHOLESTEROL 7-ALPHA-HYDROXYLASE"/>
    <property type="match status" value="1"/>
</dbReference>
<evidence type="ECO:0000256" key="5">
    <source>
        <dbReference type="ARBA" id="ARBA00023004"/>
    </source>
</evidence>
<keyword evidence="9" id="KW-1185">Reference proteome</keyword>
<dbReference type="GeneID" id="36588582"/>
<keyword evidence="7" id="KW-0472">Membrane</keyword>
<dbReference type="InterPro" id="IPR036396">
    <property type="entry name" value="Cyt_P450_sf"/>
</dbReference>
<dbReference type="GO" id="GO:0016705">
    <property type="term" value="F:oxidoreductase activity, acting on paired donors, with incorporation or reduction of molecular oxygen"/>
    <property type="evidence" value="ECO:0007669"/>
    <property type="project" value="InterPro"/>
</dbReference>
<sequence length="489" mass="54908">MLQTIATVVVVIVTPLLLLIWWKTPSYTADEPAPVPYTIPVLGNALGFTTYHRKFMDESSASRNGQPFSILVAGRKHYVFNNLADIVTIHKTKTLDIKNFIKMIMSNLFGMSEKEAIKFVSIKPVIHELNTKYLLTAKNNVVEASRYFTLLDEVFNVLDKDIKDSATKSVTKDGFVFVVDTQGIASVQAYFGQSLLDLNPKMLTDLTVFAGEGFWPLLSGAPAPGLLFPRPFTARERAVRNIEHWIKMVEKDESLTSPFIAARMNVLKDQGMEETVIARELFSMLFGSNANSIPTAYLALLRFLYSPSLVEDIRQELQDAGYGSLSPAEYVSLFPLGLPLLRSAFWEAIRMGSVSNTIREVLEPTELVSGDRTFKLKKGGIVTCPPCLVHMNPSLHPEPHVFKPRRFLPKELGGDGENHTKTLKPFGGGNSYCPGRVFAEKQVMGFLAEICWRYEITILDKDRFVIPDNADFHYAVKCPRALFELRLRD</sequence>
<dbReference type="OrthoDB" id="1470350at2759"/>
<dbReference type="InterPro" id="IPR002403">
    <property type="entry name" value="Cyt_P450_E_grp-IV"/>
</dbReference>
<keyword evidence="7" id="KW-1133">Transmembrane helix</keyword>
<dbReference type="GO" id="GO:0020037">
    <property type="term" value="F:heme binding"/>
    <property type="evidence" value="ECO:0007669"/>
    <property type="project" value="InterPro"/>
</dbReference>
<keyword evidence="5 6" id="KW-0408">Iron</keyword>
<dbReference type="InterPro" id="IPR050529">
    <property type="entry name" value="CYP450_sterol_14alpha_dmase"/>
</dbReference>
<dbReference type="InterPro" id="IPR001128">
    <property type="entry name" value="Cyt_P450"/>
</dbReference>
<keyword evidence="7" id="KW-0812">Transmembrane</keyword>
<evidence type="ECO:0000256" key="6">
    <source>
        <dbReference type="PIRSR" id="PIRSR602403-1"/>
    </source>
</evidence>
<dbReference type="InParanoid" id="A0A2J6T636"/>
<evidence type="ECO:0000313" key="9">
    <source>
        <dbReference type="Proteomes" id="UP000235371"/>
    </source>
</evidence>
<dbReference type="Gene3D" id="1.10.630.10">
    <property type="entry name" value="Cytochrome P450"/>
    <property type="match status" value="1"/>
</dbReference>
<dbReference type="EMBL" id="KZ613822">
    <property type="protein sequence ID" value="PMD58477.1"/>
    <property type="molecule type" value="Genomic_DNA"/>
</dbReference>
<dbReference type="GO" id="GO:0005506">
    <property type="term" value="F:iron ion binding"/>
    <property type="evidence" value="ECO:0007669"/>
    <property type="project" value="InterPro"/>
</dbReference>
<name>A0A2J6T636_9HELO</name>
<protein>
    <submittedName>
        <fullName evidence="8">Cytochrome P450</fullName>
    </submittedName>
</protein>
<evidence type="ECO:0000256" key="4">
    <source>
        <dbReference type="ARBA" id="ARBA00022723"/>
    </source>
</evidence>
<dbReference type="Proteomes" id="UP000235371">
    <property type="component" value="Unassembled WGS sequence"/>
</dbReference>
<dbReference type="CDD" id="cd11040">
    <property type="entry name" value="CYP7_CYP8-like"/>
    <property type="match status" value="1"/>
</dbReference>
<proteinExistence type="inferred from homology"/>